<dbReference type="Gene3D" id="1.10.510.10">
    <property type="entry name" value="Transferase(Phosphotransferase) domain 1"/>
    <property type="match status" value="1"/>
</dbReference>
<dbReference type="Pfam" id="PF00069">
    <property type="entry name" value="Pkinase"/>
    <property type="match status" value="1"/>
</dbReference>
<dbReference type="SMART" id="SM00220">
    <property type="entry name" value="S_TKc"/>
    <property type="match status" value="1"/>
</dbReference>
<accession>A0A9D9EBK3</accession>
<evidence type="ECO:0000313" key="8">
    <source>
        <dbReference type="EMBL" id="MBO8444897.1"/>
    </source>
</evidence>
<reference evidence="8" key="1">
    <citation type="submission" date="2020-10" db="EMBL/GenBank/DDBJ databases">
        <authorList>
            <person name="Gilroy R."/>
        </authorList>
    </citation>
    <scope>NUCLEOTIDE SEQUENCE</scope>
    <source>
        <strain evidence="8">D5-748</strain>
    </source>
</reference>
<dbReference type="GO" id="GO:0004674">
    <property type="term" value="F:protein serine/threonine kinase activity"/>
    <property type="evidence" value="ECO:0007669"/>
    <property type="project" value="UniProtKB-KW"/>
</dbReference>
<keyword evidence="3" id="KW-0547">Nucleotide-binding</keyword>
<dbReference type="Proteomes" id="UP000823619">
    <property type="component" value="Unassembled WGS sequence"/>
</dbReference>
<evidence type="ECO:0000313" key="9">
    <source>
        <dbReference type="Proteomes" id="UP000823619"/>
    </source>
</evidence>
<dbReference type="EMBL" id="JADIMO010000047">
    <property type="protein sequence ID" value="MBO8444897.1"/>
    <property type="molecule type" value="Genomic_DNA"/>
</dbReference>
<keyword evidence="6" id="KW-1133">Transmembrane helix</keyword>
<dbReference type="PROSITE" id="PS00108">
    <property type="entry name" value="PROTEIN_KINASE_ST"/>
    <property type="match status" value="1"/>
</dbReference>
<evidence type="ECO:0000256" key="5">
    <source>
        <dbReference type="ARBA" id="ARBA00022840"/>
    </source>
</evidence>
<dbReference type="PANTHER" id="PTHR43671">
    <property type="entry name" value="SERINE/THREONINE-PROTEIN KINASE NEK"/>
    <property type="match status" value="1"/>
</dbReference>
<keyword evidence="5" id="KW-0067">ATP-binding</keyword>
<dbReference type="SUPFAM" id="SSF56112">
    <property type="entry name" value="Protein kinase-like (PK-like)"/>
    <property type="match status" value="1"/>
</dbReference>
<evidence type="ECO:0000256" key="1">
    <source>
        <dbReference type="ARBA" id="ARBA00012513"/>
    </source>
</evidence>
<dbReference type="InterPro" id="IPR050660">
    <property type="entry name" value="NEK_Ser/Thr_kinase"/>
</dbReference>
<dbReference type="InterPro" id="IPR000719">
    <property type="entry name" value="Prot_kinase_dom"/>
</dbReference>
<evidence type="ECO:0000256" key="6">
    <source>
        <dbReference type="SAM" id="Phobius"/>
    </source>
</evidence>
<keyword evidence="2" id="KW-0808">Transferase</keyword>
<feature type="domain" description="Protein kinase" evidence="7">
    <location>
        <begin position="19"/>
        <end position="298"/>
    </location>
</feature>
<dbReference type="GO" id="GO:0005524">
    <property type="term" value="F:ATP binding"/>
    <property type="evidence" value="ECO:0007669"/>
    <property type="project" value="UniProtKB-KW"/>
</dbReference>
<dbReference type="InterPro" id="IPR011009">
    <property type="entry name" value="Kinase-like_dom_sf"/>
</dbReference>
<dbReference type="PANTHER" id="PTHR43671:SF13">
    <property type="entry name" value="SERINE_THREONINE-PROTEIN KINASE NEK2"/>
    <property type="match status" value="1"/>
</dbReference>
<dbReference type="EC" id="2.7.11.1" evidence="1"/>
<feature type="transmembrane region" description="Helical" evidence="6">
    <location>
        <begin position="297"/>
        <end position="319"/>
    </location>
</feature>
<evidence type="ECO:0000256" key="2">
    <source>
        <dbReference type="ARBA" id="ARBA00022679"/>
    </source>
</evidence>
<evidence type="ECO:0000256" key="4">
    <source>
        <dbReference type="ARBA" id="ARBA00022777"/>
    </source>
</evidence>
<keyword evidence="4 8" id="KW-0418">Kinase</keyword>
<reference evidence="8" key="2">
    <citation type="journal article" date="2021" name="PeerJ">
        <title>Extensive microbial diversity within the chicken gut microbiome revealed by metagenomics and culture.</title>
        <authorList>
            <person name="Gilroy R."/>
            <person name="Ravi A."/>
            <person name="Getino M."/>
            <person name="Pursley I."/>
            <person name="Horton D.L."/>
            <person name="Alikhan N.F."/>
            <person name="Baker D."/>
            <person name="Gharbi K."/>
            <person name="Hall N."/>
            <person name="Watson M."/>
            <person name="Adriaenssens E.M."/>
            <person name="Foster-Nyarko E."/>
            <person name="Jarju S."/>
            <person name="Secka A."/>
            <person name="Antonio M."/>
            <person name="Oren A."/>
            <person name="Chaudhuri R.R."/>
            <person name="La Ragione R."/>
            <person name="Hildebrand F."/>
            <person name="Pallen M.J."/>
        </authorList>
    </citation>
    <scope>NUCLEOTIDE SEQUENCE</scope>
    <source>
        <strain evidence="8">D5-748</strain>
    </source>
</reference>
<keyword evidence="8" id="KW-0723">Serine/threonine-protein kinase</keyword>
<dbReference type="PROSITE" id="PS50011">
    <property type="entry name" value="PROTEIN_KINASE_DOM"/>
    <property type="match status" value="1"/>
</dbReference>
<keyword evidence="6" id="KW-0472">Membrane</keyword>
<proteinExistence type="predicted"/>
<keyword evidence="6" id="KW-0812">Transmembrane</keyword>
<gene>
    <name evidence="8" type="ORF">IAC23_04265</name>
</gene>
<dbReference type="CDD" id="cd14014">
    <property type="entry name" value="STKc_PknB_like"/>
    <property type="match status" value="1"/>
</dbReference>
<evidence type="ECO:0000259" key="7">
    <source>
        <dbReference type="PROSITE" id="PS50011"/>
    </source>
</evidence>
<name>A0A9D9EBK3_9BACT</name>
<evidence type="ECO:0000256" key="3">
    <source>
        <dbReference type="ARBA" id="ARBA00022741"/>
    </source>
</evidence>
<sequence>MKDISSIAESGVLFDGRYRLLRTLSSDGGTADVWLALDTNTIDEVYSEEEDAVTSREDSGIKVAIKIYRPKNALDFGEQRFRDEFKIVFNCHHANLVQPINFSIYDGVPYLVLPYCRKGSSEQLSGKMTDRKEFWRYISDVSSGLAYLHAFNPTIVHHDIKPANILLDDNGNYAITDFGISSHRGLNRDGYEETRSGTMAYMAPERFRDEYESMPESDIWSFGATLYELTTGKVPFGEDGGRAQLESGLPVPPIPQTVPKDIRRLISDCLSLDPSRRPSASAISKAAQSGHYPPRPYGIYMAGGIAACVLAVVIALLALSGKHEPEHLSDEEVFAGAMILVNAGDAASLSEGLDILDSLGSTGFVPALYEQAFTYGWYSDSASVARKRLLGIEMYPQGTDEAFLPTSYTVNNKAIWLFTRIEEISDPAYPDINANALYRLACYYVNPNKVFMRDEERGKLLLEQSRTWADQCGDTLLTGRIERGIDLLENRK</sequence>
<organism evidence="8 9">
    <name type="scientific">Candidatus Cryptobacteroides merdavium</name>
    <dbReference type="NCBI Taxonomy" id="2840769"/>
    <lineage>
        <taxon>Bacteria</taxon>
        <taxon>Pseudomonadati</taxon>
        <taxon>Bacteroidota</taxon>
        <taxon>Bacteroidia</taxon>
        <taxon>Bacteroidales</taxon>
        <taxon>Candidatus Cryptobacteroides</taxon>
    </lineage>
</organism>
<protein>
    <recommendedName>
        <fullName evidence="1">non-specific serine/threonine protein kinase</fullName>
        <ecNumber evidence="1">2.7.11.1</ecNumber>
    </recommendedName>
</protein>
<dbReference type="InterPro" id="IPR008271">
    <property type="entry name" value="Ser/Thr_kinase_AS"/>
</dbReference>
<comment type="caution">
    <text evidence="8">The sequence shown here is derived from an EMBL/GenBank/DDBJ whole genome shotgun (WGS) entry which is preliminary data.</text>
</comment>
<dbReference type="AlphaFoldDB" id="A0A9D9EBK3"/>